<protein>
    <submittedName>
        <fullName evidence="5">M20/M25/M40 family metallo-hydrolase</fullName>
    </submittedName>
</protein>
<name>A0ABW5WFN4_9PSEU</name>
<dbReference type="Proteomes" id="UP001597478">
    <property type="component" value="Unassembled WGS sequence"/>
</dbReference>
<dbReference type="RefSeq" id="WP_377396332.1">
    <property type="nucleotide sequence ID" value="NZ_JBHSAN010000054.1"/>
</dbReference>
<keyword evidence="3" id="KW-0378">Hydrolase</keyword>
<dbReference type="Pfam" id="PF07687">
    <property type="entry name" value="M20_dimer"/>
    <property type="match status" value="1"/>
</dbReference>
<dbReference type="InterPro" id="IPR011650">
    <property type="entry name" value="Peptidase_M20_dimer"/>
</dbReference>
<dbReference type="EMBL" id="JBHUOF010000049">
    <property type="protein sequence ID" value="MFD2802803.1"/>
    <property type="molecule type" value="Genomic_DNA"/>
</dbReference>
<gene>
    <name evidence="5" type="ORF">ACFS2C_25760</name>
</gene>
<organism evidence="5 6">
    <name type="scientific">Prauserella oleivorans</name>
    <dbReference type="NCBI Taxonomy" id="1478153"/>
    <lineage>
        <taxon>Bacteria</taxon>
        <taxon>Bacillati</taxon>
        <taxon>Actinomycetota</taxon>
        <taxon>Actinomycetes</taxon>
        <taxon>Pseudonocardiales</taxon>
        <taxon>Pseudonocardiaceae</taxon>
        <taxon>Prauserella</taxon>
    </lineage>
</organism>
<dbReference type="InterPro" id="IPR002933">
    <property type="entry name" value="Peptidase_M20"/>
</dbReference>
<dbReference type="SUPFAM" id="SSF53187">
    <property type="entry name" value="Zn-dependent exopeptidases"/>
    <property type="match status" value="1"/>
</dbReference>
<sequence>MDNAVMRQTVRDRWARDALASLSGFVEIPALSPAFDADWAAAGRLHAAVDHVRRYLADRPIAGASTDVVELPGRTPVLLLDVPARDATTDETVVVYGHLDKQPAAGAWSPGLGPWTPVVKDERLYGRGAGDDGYAGYAAATALEALHAAGGRHARTVVLLETGEESGSPDLDAYLSHLGPRLGKVGLVVCLDTSGADYERLWLATSLRGIAFLDVTVRVLTAGVHSGHASGLVPSSFRILRELLDRIEDPRSGRFKLPELTVAVPPDRLAEVRVAAAEGFLTPQLPLVEGMRYATDDIVELTLANTWRTTLSVTGADGLPPLLDAGNVLRPYTSLKLSFRLPPTVDAGAALRAVEKTLTTDVPFGAQVEIARAEAADGWNSPPRAAWLESTLDAVSADVFGKPWRALGLGGTIPFLGMFGRAYPDAQFVVTGPRGPGNNAHVPDEWLHLEQTERVTEAVARILHAHATAGRAGEGD</sequence>
<keyword evidence="2" id="KW-0479">Metal-binding</keyword>
<feature type="domain" description="Peptidase M20 dimerisation" evidence="4">
    <location>
        <begin position="207"/>
        <end position="360"/>
    </location>
</feature>
<evidence type="ECO:0000256" key="1">
    <source>
        <dbReference type="ARBA" id="ARBA00022670"/>
    </source>
</evidence>
<evidence type="ECO:0000256" key="3">
    <source>
        <dbReference type="ARBA" id="ARBA00022801"/>
    </source>
</evidence>
<keyword evidence="6" id="KW-1185">Reference proteome</keyword>
<proteinExistence type="predicted"/>
<dbReference type="PANTHER" id="PTHR43270">
    <property type="entry name" value="BETA-ALA-HIS DIPEPTIDASE"/>
    <property type="match status" value="1"/>
</dbReference>
<dbReference type="Gene3D" id="3.30.70.360">
    <property type="match status" value="1"/>
</dbReference>
<reference evidence="6" key="1">
    <citation type="journal article" date="2019" name="Int. J. Syst. Evol. Microbiol.">
        <title>The Global Catalogue of Microorganisms (GCM) 10K type strain sequencing project: providing services to taxonomists for standard genome sequencing and annotation.</title>
        <authorList>
            <consortium name="The Broad Institute Genomics Platform"/>
            <consortium name="The Broad Institute Genome Sequencing Center for Infectious Disease"/>
            <person name="Wu L."/>
            <person name="Ma J."/>
        </authorList>
    </citation>
    <scope>NUCLEOTIDE SEQUENCE [LARGE SCALE GENOMIC DNA]</scope>
    <source>
        <strain evidence="6">IBRC-M 10906</strain>
    </source>
</reference>
<dbReference type="Gene3D" id="3.40.630.10">
    <property type="entry name" value="Zn peptidases"/>
    <property type="match status" value="1"/>
</dbReference>
<evidence type="ECO:0000313" key="6">
    <source>
        <dbReference type="Proteomes" id="UP001597478"/>
    </source>
</evidence>
<dbReference type="InterPro" id="IPR051458">
    <property type="entry name" value="Cyt/Met_Dipeptidase"/>
</dbReference>
<comment type="caution">
    <text evidence="5">The sequence shown here is derived from an EMBL/GenBank/DDBJ whole genome shotgun (WGS) entry which is preliminary data.</text>
</comment>
<evidence type="ECO:0000313" key="5">
    <source>
        <dbReference type="EMBL" id="MFD2802803.1"/>
    </source>
</evidence>
<dbReference type="Pfam" id="PF01546">
    <property type="entry name" value="Peptidase_M20"/>
    <property type="match status" value="1"/>
</dbReference>
<evidence type="ECO:0000259" key="4">
    <source>
        <dbReference type="Pfam" id="PF07687"/>
    </source>
</evidence>
<dbReference type="PANTHER" id="PTHR43270:SF4">
    <property type="entry name" value="CARNOSINE DIPEPTIDASE 2, ISOFORM A"/>
    <property type="match status" value="1"/>
</dbReference>
<accession>A0ABW5WFN4</accession>
<keyword evidence="1" id="KW-0645">Protease</keyword>
<evidence type="ECO:0000256" key="2">
    <source>
        <dbReference type="ARBA" id="ARBA00022723"/>
    </source>
</evidence>